<evidence type="ECO:0000259" key="1">
    <source>
        <dbReference type="PROSITE" id="PS50878"/>
    </source>
</evidence>
<feature type="domain" description="Reverse transcriptase" evidence="1">
    <location>
        <begin position="1"/>
        <end position="118"/>
    </location>
</feature>
<dbReference type="Pfam" id="PF00078">
    <property type="entry name" value="RVT_1"/>
    <property type="match status" value="1"/>
</dbReference>
<organism evidence="2 3">
    <name type="scientific">Tribolium castaneum</name>
    <name type="common">Red flour beetle</name>
    <dbReference type="NCBI Taxonomy" id="7070"/>
    <lineage>
        <taxon>Eukaryota</taxon>
        <taxon>Metazoa</taxon>
        <taxon>Ecdysozoa</taxon>
        <taxon>Arthropoda</taxon>
        <taxon>Hexapoda</taxon>
        <taxon>Insecta</taxon>
        <taxon>Pterygota</taxon>
        <taxon>Neoptera</taxon>
        <taxon>Endopterygota</taxon>
        <taxon>Coleoptera</taxon>
        <taxon>Polyphaga</taxon>
        <taxon>Cucujiformia</taxon>
        <taxon>Tenebrionidae</taxon>
        <taxon>Tenebrionidae incertae sedis</taxon>
        <taxon>Tribolium</taxon>
    </lineage>
</organism>
<dbReference type="Proteomes" id="UP000007266">
    <property type="component" value="Unassembled WGS sequence"/>
</dbReference>
<gene>
    <name evidence="2" type="primary">AUGUSTUS-3.0.2_30941</name>
    <name evidence="2" type="ORF">TcasGA2_TC030941</name>
</gene>
<dbReference type="PANTHER" id="PTHR33332">
    <property type="entry name" value="REVERSE TRANSCRIPTASE DOMAIN-CONTAINING PROTEIN"/>
    <property type="match status" value="1"/>
</dbReference>
<dbReference type="InterPro" id="IPR000477">
    <property type="entry name" value="RT_dom"/>
</dbReference>
<proteinExistence type="predicted"/>
<keyword evidence="3" id="KW-1185">Reference proteome</keyword>
<dbReference type="OMA" id="NIENWWH"/>
<accession>A0A139WA77</accession>
<evidence type="ECO:0000313" key="3">
    <source>
        <dbReference type="Proteomes" id="UP000007266"/>
    </source>
</evidence>
<dbReference type="InParanoid" id="A0A139WA77"/>
<dbReference type="SUPFAM" id="SSF56672">
    <property type="entry name" value="DNA/RNA polymerases"/>
    <property type="match status" value="1"/>
</dbReference>
<dbReference type="EMBL" id="KQ971487">
    <property type="protein sequence ID" value="KYB24816.1"/>
    <property type="molecule type" value="Genomic_DNA"/>
</dbReference>
<dbReference type="PROSITE" id="PS50878">
    <property type="entry name" value="RT_POL"/>
    <property type="match status" value="1"/>
</dbReference>
<reference evidence="2 3" key="1">
    <citation type="journal article" date="2008" name="Nature">
        <title>The genome of the model beetle and pest Tribolium castaneum.</title>
        <authorList>
            <consortium name="Tribolium Genome Sequencing Consortium"/>
            <person name="Richards S."/>
            <person name="Gibbs R.A."/>
            <person name="Weinstock G.M."/>
            <person name="Brown S.J."/>
            <person name="Denell R."/>
            <person name="Beeman R.W."/>
            <person name="Gibbs R."/>
            <person name="Beeman R.W."/>
            <person name="Brown S.J."/>
            <person name="Bucher G."/>
            <person name="Friedrich M."/>
            <person name="Grimmelikhuijzen C.J."/>
            <person name="Klingler M."/>
            <person name="Lorenzen M."/>
            <person name="Richards S."/>
            <person name="Roth S."/>
            <person name="Schroder R."/>
            <person name="Tautz D."/>
            <person name="Zdobnov E.M."/>
            <person name="Muzny D."/>
            <person name="Gibbs R.A."/>
            <person name="Weinstock G.M."/>
            <person name="Attaway T."/>
            <person name="Bell S."/>
            <person name="Buhay C.J."/>
            <person name="Chandrabose M.N."/>
            <person name="Chavez D."/>
            <person name="Clerk-Blankenburg K.P."/>
            <person name="Cree A."/>
            <person name="Dao M."/>
            <person name="Davis C."/>
            <person name="Chacko J."/>
            <person name="Dinh H."/>
            <person name="Dugan-Rocha S."/>
            <person name="Fowler G."/>
            <person name="Garner T.T."/>
            <person name="Garnes J."/>
            <person name="Gnirke A."/>
            <person name="Hawes A."/>
            <person name="Hernandez J."/>
            <person name="Hines S."/>
            <person name="Holder M."/>
            <person name="Hume J."/>
            <person name="Jhangiani S.N."/>
            <person name="Joshi V."/>
            <person name="Khan Z.M."/>
            <person name="Jackson L."/>
            <person name="Kovar C."/>
            <person name="Kowis A."/>
            <person name="Lee S."/>
            <person name="Lewis L.R."/>
            <person name="Margolis J."/>
            <person name="Morgan M."/>
            <person name="Nazareth L.V."/>
            <person name="Nguyen N."/>
            <person name="Okwuonu G."/>
            <person name="Parker D."/>
            <person name="Richards S."/>
            <person name="Ruiz S.J."/>
            <person name="Santibanez J."/>
            <person name="Savard J."/>
            <person name="Scherer S.E."/>
            <person name="Schneider B."/>
            <person name="Sodergren E."/>
            <person name="Tautz D."/>
            <person name="Vattahil S."/>
            <person name="Villasana D."/>
            <person name="White C.S."/>
            <person name="Wright R."/>
            <person name="Park Y."/>
            <person name="Beeman R.W."/>
            <person name="Lord J."/>
            <person name="Oppert B."/>
            <person name="Lorenzen M."/>
            <person name="Brown S."/>
            <person name="Wang L."/>
            <person name="Savard J."/>
            <person name="Tautz D."/>
            <person name="Richards S."/>
            <person name="Weinstock G."/>
            <person name="Gibbs R.A."/>
            <person name="Liu Y."/>
            <person name="Worley K."/>
            <person name="Weinstock G."/>
            <person name="Elsik C.G."/>
            <person name="Reese J.T."/>
            <person name="Elhaik E."/>
            <person name="Landan G."/>
            <person name="Graur D."/>
            <person name="Arensburger P."/>
            <person name="Atkinson P."/>
            <person name="Beeman R.W."/>
            <person name="Beidler J."/>
            <person name="Brown S.J."/>
            <person name="Demuth J.P."/>
            <person name="Drury D.W."/>
            <person name="Du Y.Z."/>
            <person name="Fujiwara H."/>
            <person name="Lorenzen M."/>
            <person name="Maselli V."/>
            <person name="Osanai M."/>
            <person name="Park Y."/>
            <person name="Robertson H.M."/>
            <person name="Tu Z."/>
            <person name="Wang J.J."/>
            <person name="Wang S."/>
            <person name="Richards S."/>
            <person name="Song H."/>
            <person name="Zhang L."/>
            <person name="Sodergren E."/>
            <person name="Werner D."/>
            <person name="Stanke M."/>
            <person name="Morgenstern B."/>
            <person name="Solovyev V."/>
            <person name="Kosarev P."/>
            <person name="Brown G."/>
            <person name="Chen H.C."/>
            <person name="Ermolaeva O."/>
            <person name="Hlavina W."/>
            <person name="Kapustin Y."/>
            <person name="Kiryutin B."/>
            <person name="Kitts P."/>
            <person name="Maglott D."/>
            <person name="Pruitt K."/>
            <person name="Sapojnikov V."/>
            <person name="Souvorov A."/>
            <person name="Mackey A.J."/>
            <person name="Waterhouse R.M."/>
            <person name="Wyder S."/>
            <person name="Zdobnov E.M."/>
            <person name="Zdobnov E.M."/>
            <person name="Wyder S."/>
            <person name="Kriventseva E.V."/>
            <person name="Kadowaki T."/>
            <person name="Bork P."/>
            <person name="Aranda M."/>
            <person name="Bao R."/>
            <person name="Beermann A."/>
            <person name="Berns N."/>
            <person name="Bolognesi R."/>
            <person name="Bonneton F."/>
            <person name="Bopp D."/>
            <person name="Brown S.J."/>
            <person name="Bucher G."/>
            <person name="Butts T."/>
            <person name="Chaumot A."/>
            <person name="Denell R.E."/>
            <person name="Ferrier D.E."/>
            <person name="Friedrich M."/>
            <person name="Gordon C.M."/>
            <person name="Jindra M."/>
            <person name="Klingler M."/>
            <person name="Lan Q."/>
            <person name="Lattorff H.M."/>
            <person name="Laudet V."/>
            <person name="von Levetsow C."/>
            <person name="Liu Z."/>
            <person name="Lutz R."/>
            <person name="Lynch J.A."/>
            <person name="da Fonseca R.N."/>
            <person name="Posnien N."/>
            <person name="Reuter R."/>
            <person name="Roth S."/>
            <person name="Savard J."/>
            <person name="Schinko J.B."/>
            <person name="Schmitt C."/>
            <person name="Schoppmeier M."/>
            <person name="Schroder R."/>
            <person name="Shippy T.D."/>
            <person name="Simonnet F."/>
            <person name="Marques-Souza H."/>
            <person name="Tautz D."/>
            <person name="Tomoyasu Y."/>
            <person name="Trauner J."/>
            <person name="Van der Zee M."/>
            <person name="Vervoort M."/>
            <person name="Wittkopp N."/>
            <person name="Wimmer E.A."/>
            <person name="Yang X."/>
            <person name="Jones A.K."/>
            <person name="Sattelle D.B."/>
            <person name="Ebert P.R."/>
            <person name="Nelson D."/>
            <person name="Scott J.G."/>
            <person name="Beeman R.W."/>
            <person name="Muthukrishnan S."/>
            <person name="Kramer K.J."/>
            <person name="Arakane Y."/>
            <person name="Beeman R.W."/>
            <person name="Zhu Q."/>
            <person name="Hogenkamp D."/>
            <person name="Dixit R."/>
            <person name="Oppert B."/>
            <person name="Jiang H."/>
            <person name="Zou Z."/>
            <person name="Marshall J."/>
            <person name="Elpidina E."/>
            <person name="Vinokurov K."/>
            <person name="Oppert C."/>
            <person name="Zou Z."/>
            <person name="Evans J."/>
            <person name="Lu Z."/>
            <person name="Zhao P."/>
            <person name="Sumathipala N."/>
            <person name="Altincicek B."/>
            <person name="Vilcinskas A."/>
            <person name="Williams M."/>
            <person name="Hultmark D."/>
            <person name="Hetru C."/>
            <person name="Jiang H."/>
            <person name="Grimmelikhuijzen C.J."/>
            <person name="Hauser F."/>
            <person name="Cazzamali G."/>
            <person name="Williamson M."/>
            <person name="Park Y."/>
            <person name="Li B."/>
            <person name="Tanaka Y."/>
            <person name="Predel R."/>
            <person name="Neupert S."/>
            <person name="Schachtner J."/>
            <person name="Verleyen P."/>
            <person name="Raible F."/>
            <person name="Bork P."/>
            <person name="Friedrich M."/>
            <person name="Walden K.K."/>
            <person name="Robertson H.M."/>
            <person name="Angeli S."/>
            <person name="Foret S."/>
            <person name="Bucher G."/>
            <person name="Schuetz S."/>
            <person name="Maleszka R."/>
            <person name="Wimmer E.A."/>
            <person name="Beeman R.W."/>
            <person name="Lorenzen M."/>
            <person name="Tomoyasu Y."/>
            <person name="Miller S.C."/>
            <person name="Grossmann D."/>
            <person name="Bucher G."/>
        </authorList>
    </citation>
    <scope>NUCLEOTIDE SEQUENCE [LARGE SCALE GENOMIC DNA]</scope>
    <source>
        <strain evidence="2 3">Georgia GA2</strain>
    </source>
</reference>
<dbReference type="InterPro" id="IPR043502">
    <property type="entry name" value="DNA/RNA_pol_sf"/>
</dbReference>
<dbReference type="GO" id="GO:0071897">
    <property type="term" value="P:DNA biosynthetic process"/>
    <property type="evidence" value="ECO:0007669"/>
    <property type="project" value="UniProtKB-ARBA"/>
</dbReference>
<reference evidence="2 3" key="2">
    <citation type="journal article" date="2010" name="Nucleic Acids Res.">
        <title>BeetleBase in 2010: revisions to provide comprehensive genomic information for Tribolium castaneum.</title>
        <authorList>
            <person name="Kim H.S."/>
            <person name="Murphy T."/>
            <person name="Xia J."/>
            <person name="Caragea D."/>
            <person name="Park Y."/>
            <person name="Beeman R.W."/>
            <person name="Lorenzen M.D."/>
            <person name="Butcher S."/>
            <person name="Manak J.R."/>
            <person name="Brown S.J."/>
        </authorList>
    </citation>
    <scope>NUCLEOTIDE SEQUENCE [LARGE SCALE GENOMIC DNA]</scope>
    <source>
        <strain evidence="2 3">Georgia GA2</strain>
    </source>
</reference>
<dbReference type="AlphaFoldDB" id="A0A139WA77"/>
<protein>
    <recommendedName>
        <fullName evidence="1">Reverse transcriptase domain-containing protein</fullName>
    </recommendedName>
</protein>
<evidence type="ECO:0000313" key="2">
    <source>
        <dbReference type="EMBL" id="KYB24816.1"/>
    </source>
</evidence>
<sequence length="123" mass="14061">MPNRHKVAPQGSILSTTLFVISINDIVKDLLTPIKNLLFTDDVTLYIKENNIATMTTMVQKALKNIENWWHKTGFTFSIQKNKCIIFSKKQPPDTQTPTLFNTNLAYVNEIKYLGMIVDSKLT</sequence>
<name>A0A139WA77_TRICA</name>